<evidence type="ECO:0000313" key="1">
    <source>
        <dbReference type="EMBL" id="RZI33142.1"/>
    </source>
</evidence>
<accession>A0A4Q7D503</accession>
<dbReference type="RefSeq" id="WP_130138077.1">
    <property type="nucleotide sequence ID" value="NZ_SGFE01000005.1"/>
</dbReference>
<dbReference type="AlphaFoldDB" id="A0A4Q7D503"/>
<organism evidence="1 2">
    <name type="scientific">Pseudomonas orientalis</name>
    <dbReference type="NCBI Taxonomy" id="76758"/>
    <lineage>
        <taxon>Bacteria</taxon>
        <taxon>Pseudomonadati</taxon>
        <taxon>Pseudomonadota</taxon>
        <taxon>Gammaproteobacteria</taxon>
        <taxon>Pseudomonadales</taxon>
        <taxon>Pseudomonadaceae</taxon>
        <taxon>Pseudomonas</taxon>
    </lineage>
</organism>
<proteinExistence type="predicted"/>
<comment type="caution">
    <text evidence="1">The sequence shown here is derived from an EMBL/GenBank/DDBJ whole genome shotgun (WGS) entry which is preliminary data.</text>
</comment>
<evidence type="ECO:0008006" key="3">
    <source>
        <dbReference type="Google" id="ProtNLM"/>
    </source>
</evidence>
<protein>
    <recommendedName>
        <fullName evidence="3">AbiV family abortive infection protein</fullName>
    </recommendedName>
</protein>
<sequence length="193" mass="22568">MNPQTFLALSTLNDLKSAAYDALAKRHKMPALLLFYSFIDICATLAKEGEKKTSNQDRFKNYLVKYHYSKWSLYTPYDLWAARCSLLHAYSPLGDHSTKASPPKTIFYYSWPEKKEVVHAAIAARGYENFYLMNTNDIKIIAIDCFNSLWRRVETDEVFELQFRSNAAHLLRDFNYIQLENELTFIEQLKDIP</sequence>
<evidence type="ECO:0000313" key="2">
    <source>
        <dbReference type="Proteomes" id="UP000293369"/>
    </source>
</evidence>
<gene>
    <name evidence="1" type="ORF">EUX57_03880</name>
</gene>
<dbReference type="EMBL" id="SGFE01000005">
    <property type="protein sequence ID" value="RZI33142.1"/>
    <property type="molecule type" value="Genomic_DNA"/>
</dbReference>
<dbReference type="Proteomes" id="UP000293369">
    <property type="component" value="Unassembled WGS sequence"/>
</dbReference>
<reference evidence="1 2" key="1">
    <citation type="submission" date="2019-02" db="EMBL/GenBank/DDBJ databases">
        <title>Pseudomonas spp from wheat grain.</title>
        <authorList>
            <person name="Cho G.-S."/>
            <person name="Franz C.M.A.P."/>
        </authorList>
    </citation>
    <scope>NUCLEOTIDE SEQUENCE [LARGE SCALE GENOMIC DNA]</scope>
    <source>
        <strain evidence="1 2">133NRW</strain>
    </source>
</reference>
<name>A0A4Q7D503_9PSED</name>